<dbReference type="Proteomes" id="UP000550787">
    <property type="component" value="Unassembled WGS sequence"/>
</dbReference>
<dbReference type="SUPFAM" id="SSF55781">
    <property type="entry name" value="GAF domain-like"/>
    <property type="match status" value="1"/>
</dbReference>
<name>A0A7W4FC56_GLUDI</name>
<dbReference type="OMA" id="HWRFCFS"/>
<dbReference type="Pfam" id="PF02954">
    <property type="entry name" value="HTH_8"/>
    <property type="match status" value="1"/>
</dbReference>
<feature type="domain" description="GAF" evidence="1">
    <location>
        <begin position="73"/>
        <end position="201"/>
    </location>
</feature>
<dbReference type="InterPro" id="IPR029016">
    <property type="entry name" value="GAF-like_dom_sf"/>
</dbReference>
<reference evidence="3 4" key="1">
    <citation type="submission" date="2020-04" db="EMBL/GenBank/DDBJ databases">
        <title>Description of novel Gluconacetobacter.</title>
        <authorList>
            <person name="Sombolestani A."/>
        </authorList>
    </citation>
    <scope>NUCLEOTIDE SEQUENCE [LARGE SCALE GENOMIC DNA]</scope>
    <source>
        <strain evidence="3 4">LMG 7603</strain>
    </source>
</reference>
<proteinExistence type="predicted"/>
<dbReference type="InterPro" id="IPR009057">
    <property type="entry name" value="Homeodomain-like_sf"/>
</dbReference>
<organism evidence="3 4">
    <name type="scientific">Gluconacetobacter diazotrophicus</name>
    <name type="common">Acetobacter diazotrophicus</name>
    <dbReference type="NCBI Taxonomy" id="33996"/>
    <lineage>
        <taxon>Bacteria</taxon>
        <taxon>Pseudomonadati</taxon>
        <taxon>Pseudomonadota</taxon>
        <taxon>Alphaproteobacteria</taxon>
        <taxon>Acetobacterales</taxon>
        <taxon>Acetobacteraceae</taxon>
        <taxon>Gluconacetobacter</taxon>
    </lineage>
</organism>
<dbReference type="SUPFAM" id="SSF46689">
    <property type="entry name" value="Homeodomain-like"/>
    <property type="match status" value="1"/>
</dbReference>
<dbReference type="AlphaFoldDB" id="A0A7W4FC56"/>
<evidence type="ECO:0000313" key="3">
    <source>
        <dbReference type="EMBL" id="MBB2155050.1"/>
    </source>
</evidence>
<accession>A0A7W4FC56</accession>
<protein>
    <submittedName>
        <fullName evidence="3">Fis family transcriptional regulator</fullName>
    </submittedName>
</protein>
<feature type="domain" description="DNA binding HTH" evidence="2">
    <location>
        <begin position="276"/>
        <end position="311"/>
    </location>
</feature>
<sequence length="316" mass="34051">MRSACGKDSGAHLSCRPPAGAGTGEVAKSWQRCAGSYQLDPAQGWRAEILSGAEFRHISGRSATLLKMAVPEMRRLFTLVQGLNLMVLLADSDATILARSVDETHLLTCRRLQLREGAMWDERVAGTNGIGTSVRDGCPIFLGEGEHWRFCFSLLASYAAPIFDSQGRVAGAINLAALSGDSTRPVASLVLETLLQSARRIEERLFRERYVGQRVLTLGPDEGCSAPLVSINDDGQITGATHAARSLAGWTDDMIQKHPNLLTKLESSSEISFQKAEEHVLRSALAMSLGNASAAARSLGISRATLYRKLKSLGLT</sequence>
<dbReference type="PRINTS" id="PR01590">
    <property type="entry name" value="HTHFIS"/>
</dbReference>
<dbReference type="InterPro" id="IPR002197">
    <property type="entry name" value="HTH_Fis"/>
</dbReference>
<evidence type="ECO:0000313" key="4">
    <source>
        <dbReference type="Proteomes" id="UP000550787"/>
    </source>
</evidence>
<evidence type="ECO:0000259" key="1">
    <source>
        <dbReference type="Pfam" id="PF01590"/>
    </source>
</evidence>
<evidence type="ECO:0000259" key="2">
    <source>
        <dbReference type="Pfam" id="PF02954"/>
    </source>
</evidence>
<dbReference type="Pfam" id="PF01590">
    <property type="entry name" value="GAF"/>
    <property type="match status" value="1"/>
</dbReference>
<dbReference type="Gene3D" id="3.30.450.40">
    <property type="match status" value="1"/>
</dbReference>
<gene>
    <name evidence="3" type="ORF">HLH33_01785</name>
</gene>
<dbReference type="EMBL" id="JABEQG010000002">
    <property type="protein sequence ID" value="MBB2155050.1"/>
    <property type="molecule type" value="Genomic_DNA"/>
</dbReference>
<dbReference type="Gene3D" id="1.10.10.60">
    <property type="entry name" value="Homeodomain-like"/>
    <property type="match status" value="1"/>
</dbReference>
<comment type="caution">
    <text evidence="3">The sequence shown here is derived from an EMBL/GenBank/DDBJ whole genome shotgun (WGS) entry which is preliminary data.</text>
</comment>
<dbReference type="RefSeq" id="WP_012223018.1">
    <property type="nucleotide sequence ID" value="NZ_JABEQG010000002.1"/>
</dbReference>
<dbReference type="InterPro" id="IPR003018">
    <property type="entry name" value="GAF"/>
</dbReference>
<dbReference type="GO" id="GO:0043565">
    <property type="term" value="F:sequence-specific DNA binding"/>
    <property type="evidence" value="ECO:0007669"/>
    <property type="project" value="InterPro"/>
</dbReference>